<feature type="transmembrane region" description="Helical" evidence="1">
    <location>
        <begin position="175"/>
        <end position="193"/>
    </location>
</feature>
<feature type="transmembrane region" description="Helical" evidence="1">
    <location>
        <begin position="146"/>
        <end position="163"/>
    </location>
</feature>
<sequence length="355" mass="40168">MSAISTSRLIFLDYMRVFAFVSVLCGHKFAADIEGAISNTELHITIRYLFEAILPLCAGGAAGVVVFFLTSGYIITHVLQKETTLDFVVKRFFRIYPLYVFAVTVETFMAWYFQATPVPPLAVMLPRLLLIGDFFDVPNSLAGVEWTLRIEILFYSAMAIFKITGLFRNQRSLPFVYLALSTFLYLIPAFPGVGRWNAGYVNTYTVFLFIGSLIYLSHHKRTSNTICATVASILGLMFLIKISAIQPFWKESNYAIIATGLFLIAHHYGPTLRDGRVLRVASDLTFSVYLFHNWLWGYLETPVSNMGLSGLTSKLFIATLLFLICYVFHITIEKLGLFTGQLVINKLPRRRSFVN</sequence>
<feature type="transmembrane region" description="Helical" evidence="1">
    <location>
        <begin position="311"/>
        <end position="332"/>
    </location>
</feature>
<dbReference type="Proteomes" id="UP000325607">
    <property type="component" value="Unassembled WGS sequence"/>
</dbReference>
<feature type="transmembrane region" description="Helical" evidence="1">
    <location>
        <begin position="199"/>
        <end position="218"/>
    </location>
</feature>
<keyword evidence="1" id="KW-0472">Membrane</keyword>
<keyword evidence="1" id="KW-0812">Transmembrane</keyword>
<keyword evidence="1" id="KW-1133">Transmembrane helix</keyword>
<evidence type="ECO:0000313" key="4">
    <source>
        <dbReference type="Proteomes" id="UP000325607"/>
    </source>
</evidence>
<reference evidence="3 4" key="1">
    <citation type="submission" date="2019-09" db="EMBL/GenBank/DDBJ databases">
        <authorList>
            <person name="Chandra G."/>
            <person name="Truman W A."/>
        </authorList>
    </citation>
    <scope>NUCLEOTIDE SEQUENCE [LARGE SCALE GENOMIC DNA]</scope>
    <source>
        <strain evidence="3">PS645</strain>
    </source>
</reference>
<feature type="transmembrane region" description="Helical" evidence="1">
    <location>
        <begin position="252"/>
        <end position="268"/>
    </location>
</feature>
<feature type="transmembrane region" description="Helical" evidence="1">
    <location>
        <begin position="46"/>
        <end position="75"/>
    </location>
</feature>
<dbReference type="InterPro" id="IPR050879">
    <property type="entry name" value="Acyltransferase_3"/>
</dbReference>
<name>A0A5E6VFP8_PSEFL</name>
<protein>
    <recommendedName>
        <fullName evidence="2">Acyltransferase 3 domain-containing protein</fullName>
    </recommendedName>
</protein>
<dbReference type="GO" id="GO:0016747">
    <property type="term" value="F:acyltransferase activity, transferring groups other than amino-acyl groups"/>
    <property type="evidence" value="ECO:0007669"/>
    <property type="project" value="InterPro"/>
</dbReference>
<dbReference type="EMBL" id="CABVGX010000037">
    <property type="protein sequence ID" value="VVN15941.1"/>
    <property type="molecule type" value="Genomic_DNA"/>
</dbReference>
<gene>
    <name evidence="3" type="ORF">PS645_04045</name>
</gene>
<dbReference type="GO" id="GO:0000271">
    <property type="term" value="P:polysaccharide biosynthetic process"/>
    <property type="evidence" value="ECO:0007669"/>
    <property type="project" value="TreeGrafter"/>
</dbReference>
<feature type="transmembrane region" description="Helical" evidence="1">
    <location>
        <begin position="225"/>
        <end position="246"/>
    </location>
</feature>
<feature type="transmembrane region" description="Helical" evidence="1">
    <location>
        <begin position="280"/>
        <end position="299"/>
    </location>
</feature>
<dbReference type="AlphaFoldDB" id="A0A5E6VFP8"/>
<evidence type="ECO:0000259" key="2">
    <source>
        <dbReference type="Pfam" id="PF01757"/>
    </source>
</evidence>
<organism evidence="3 4">
    <name type="scientific">Pseudomonas fluorescens</name>
    <dbReference type="NCBI Taxonomy" id="294"/>
    <lineage>
        <taxon>Bacteria</taxon>
        <taxon>Pseudomonadati</taxon>
        <taxon>Pseudomonadota</taxon>
        <taxon>Gammaproteobacteria</taxon>
        <taxon>Pseudomonadales</taxon>
        <taxon>Pseudomonadaceae</taxon>
        <taxon>Pseudomonas</taxon>
    </lineage>
</organism>
<dbReference type="PANTHER" id="PTHR23028:SF53">
    <property type="entry name" value="ACYL_TRANSF_3 DOMAIN-CONTAINING PROTEIN"/>
    <property type="match status" value="1"/>
</dbReference>
<dbReference type="GO" id="GO:0016020">
    <property type="term" value="C:membrane"/>
    <property type="evidence" value="ECO:0007669"/>
    <property type="project" value="TreeGrafter"/>
</dbReference>
<dbReference type="OrthoDB" id="9767863at2"/>
<dbReference type="RefSeq" id="WP_150581998.1">
    <property type="nucleotide sequence ID" value="NZ_CABVGX010000037.1"/>
</dbReference>
<evidence type="ECO:0000313" key="3">
    <source>
        <dbReference type="EMBL" id="VVN15941.1"/>
    </source>
</evidence>
<proteinExistence type="predicted"/>
<feature type="domain" description="Acyltransferase 3" evidence="2">
    <location>
        <begin position="10"/>
        <end position="327"/>
    </location>
</feature>
<accession>A0A5E6VFP8</accession>
<dbReference type="InterPro" id="IPR002656">
    <property type="entry name" value="Acyl_transf_3_dom"/>
</dbReference>
<dbReference type="Pfam" id="PF01757">
    <property type="entry name" value="Acyl_transf_3"/>
    <property type="match status" value="1"/>
</dbReference>
<evidence type="ECO:0000256" key="1">
    <source>
        <dbReference type="SAM" id="Phobius"/>
    </source>
</evidence>
<dbReference type="PANTHER" id="PTHR23028">
    <property type="entry name" value="ACETYLTRANSFERASE"/>
    <property type="match status" value="1"/>
</dbReference>
<feature type="transmembrane region" description="Helical" evidence="1">
    <location>
        <begin position="96"/>
        <end position="114"/>
    </location>
</feature>